<evidence type="ECO:0000313" key="2">
    <source>
        <dbReference type="Proteomes" id="UP000217265"/>
    </source>
</evidence>
<keyword evidence="2" id="KW-1185">Reference proteome</keyword>
<dbReference type="OrthoDB" id="177421at2"/>
<organism evidence="1 2">
    <name type="scientific">Nibricoccus aquaticus</name>
    <dbReference type="NCBI Taxonomy" id="2576891"/>
    <lineage>
        <taxon>Bacteria</taxon>
        <taxon>Pseudomonadati</taxon>
        <taxon>Verrucomicrobiota</taxon>
        <taxon>Opitutia</taxon>
        <taxon>Opitutales</taxon>
        <taxon>Opitutaceae</taxon>
        <taxon>Nibricoccus</taxon>
    </lineage>
</organism>
<evidence type="ECO:0008006" key="3">
    <source>
        <dbReference type="Google" id="ProtNLM"/>
    </source>
</evidence>
<dbReference type="RefSeq" id="WP_096055602.1">
    <property type="nucleotide sequence ID" value="NZ_CP023344.1"/>
</dbReference>
<proteinExistence type="predicted"/>
<sequence>MSAMVRAKDNPFAVDRVLRERYRLNERGLAELLEKWERLGRRGALVGAHGSGKTTLLEDLAVRLERDGWRAHWVRLSAEFSRLPEVCDAGFFAGLGGEDVVLVDGAEQLGFVAWRIFRYRVRRAGGLLVTTHRAGRLGTLRRCETTAELLRELVGALGETVSAEEARRLHARHRGNVREALRELYDRCAAGRRG</sequence>
<dbReference type="KEGG" id="vbh:CMV30_08420"/>
<accession>A0A290Q9U5</accession>
<gene>
    <name evidence="1" type="ORF">CMV30_08420</name>
</gene>
<dbReference type="AlphaFoldDB" id="A0A290Q9U5"/>
<protein>
    <recommendedName>
        <fullName evidence="3">AAA+ ATPase domain-containing protein</fullName>
    </recommendedName>
</protein>
<reference evidence="1 2" key="1">
    <citation type="submission" date="2017-09" db="EMBL/GenBank/DDBJ databases">
        <title>Complete genome sequence of Verrucomicrobial strain HZ-65, isolated from freshwater.</title>
        <authorList>
            <person name="Choi A."/>
        </authorList>
    </citation>
    <scope>NUCLEOTIDE SEQUENCE [LARGE SCALE GENOMIC DNA]</scope>
    <source>
        <strain evidence="1 2">HZ-65</strain>
    </source>
</reference>
<dbReference type="Proteomes" id="UP000217265">
    <property type="component" value="Chromosome"/>
</dbReference>
<evidence type="ECO:0000313" key="1">
    <source>
        <dbReference type="EMBL" id="ATC63970.1"/>
    </source>
</evidence>
<dbReference type="EMBL" id="CP023344">
    <property type="protein sequence ID" value="ATC63970.1"/>
    <property type="molecule type" value="Genomic_DNA"/>
</dbReference>
<dbReference type="SUPFAM" id="SSF52540">
    <property type="entry name" value="P-loop containing nucleoside triphosphate hydrolases"/>
    <property type="match status" value="1"/>
</dbReference>
<name>A0A290Q9U5_9BACT</name>
<dbReference type="InterPro" id="IPR027417">
    <property type="entry name" value="P-loop_NTPase"/>
</dbReference>